<evidence type="ECO:0000256" key="5">
    <source>
        <dbReference type="ARBA" id="ARBA00022755"/>
    </source>
</evidence>
<keyword evidence="10" id="KW-1133">Transmembrane helix</keyword>
<dbReference type="Pfam" id="PF00551">
    <property type="entry name" value="Formyl_trans_N"/>
    <property type="match status" value="1"/>
</dbReference>
<evidence type="ECO:0000256" key="3">
    <source>
        <dbReference type="ARBA" id="ARBA00022076"/>
    </source>
</evidence>
<dbReference type="Proteomes" id="UP000022910">
    <property type="component" value="Unassembled WGS sequence"/>
</dbReference>
<evidence type="ECO:0000256" key="6">
    <source>
        <dbReference type="ARBA" id="ARBA00038440"/>
    </source>
</evidence>
<keyword evidence="10" id="KW-0812">Transmembrane</keyword>
<feature type="transmembrane region" description="Helical" evidence="10">
    <location>
        <begin position="6"/>
        <end position="21"/>
    </location>
</feature>
<dbReference type="InterPro" id="IPR004607">
    <property type="entry name" value="GART"/>
</dbReference>
<dbReference type="HOGENOM" id="CLU_038395_0_1_1"/>
<comment type="caution">
    <text evidence="12">The sequence shown here is derived from an EMBL/GenBank/DDBJ whole genome shotgun (WGS) entry which is preliminary data.</text>
</comment>
<proteinExistence type="inferred from homology"/>
<evidence type="ECO:0000259" key="11">
    <source>
        <dbReference type="Pfam" id="PF00551"/>
    </source>
</evidence>
<comment type="catalytic activity">
    <reaction evidence="9">
        <text>N(1)-(5-phospho-beta-D-ribosyl)glycinamide + (6R)-10-formyltetrahydrofolate = N(2)-formyl-N(1)-(5-phospho-beta-D-ribosyl)glycinamide + (6S)-5,6,7,8-tetrahydrofolate + H(+)</text>
        <dbReference type="Rhea" id="RHEA:15053"/>
        <dbReference type="ChEBI" id="CHEBI:15378"/>
        <dbReference type="ChEBI" id="CHEBI:57453"/>
        <dbReference type="ChEBI" id="CHEBI:143788"/>
        <dbReference type="ChEBI" id="CHEBI:147286"/>
        <dbReference type="ChEBI" id="CHEBI:195366"/>
        <dbReference type="EC" id="2.1.2.2"/>
    </reaction>
</comment>
<comment type="pathway">
    <text evidence="1">Purine metabolism; IMP biosynthesis via de novo pathway; N(2)-formyl-N(1)-(5-phospho-D-ribosyl)glycinamide from N(1)-(5-phospho-D-ribosyl)glycinamide (10-formyl THF route): step 1/1.</text>
</comment>
<dbReference type="InterPro" id="IPR002376">
    <property type="entry name" value="Formyl_transf_N"/>
</dbReference>
<dbReference type="GO" id="GO:0006189">
    <property type="term" value="P:'de novo' IMP biosynthetic process"/>
    <property type="evidence" value="ECO:0007669"/>
    <property type="project" value="InterPro"/>
</dbReference>
<dbReference type="STRING" id="1432141.A0A015MWF0"/>
<name>A0A015MWF0_RHIIW</name>
<feature type="domain" description="Formyl transferase N-terminal" evidence="11">
    <location>
        <begin position="28"/>
        <end position="215"/>
    </location>
</feature>
<dbReference type="Gene3D" id="3.40.50.170">
    <property type="entry name" value="Formyl transferase, N-terminal domain"/>
    <property type="match status" value="1"/>
</dbReference>
<dbReference type="OrthoDB" id="5575075at2759"/>
<evidence type="ECO:0000313" key="13">
    <source>
        <dbReference type="Proteomes" id="UP000022910"/>
    </source>
</evidence>
<evidence type="ECO:0000313" key="12">
    <source>
        <dbReference type="EMBL" id="EXX71083.1"/>
    </source>
</evidence>
<dbReference type="GO" id="GO:0004644">
    <property type="term" value="F:phosphoribosylglycinamide formyltransferase activity"/>
    <property type="evidence" value="ECO:0007669"/>
    <property type="project" value="UniProtKB-EC"/>
</dbReference>
<protein>
    <recommendedName>
        <fullName evidence="3">Phosphoribosylglycinamide formyltransferase</fullName>
        <ecNumber evidence="2">2.1.2.2</ecNumber>
    </recommendedName>
    <alternativeName>
        <fullName evidence="8">5'-phosphoribosylglycinamide transformylase</fullName>
    </alternativeName>
    <alternativeName>
        <fullName evidence="7">GAR transformylase</fullName>
    </alternativeName>
</protein>
<organism evidence="12 13">
    <name type="scientific">Rhizophagus irregularis (strain DAOM 197198w)</name>
    <name type="common">Glomus intraradices</name>
    <dbReference type="NCBI Taxonomy" id="1432141"/>
    <lineage>
        <taxon>Eukaryota</taxon>
        <taxon>Fungi</taxon>
        <taxon>Fungi incertae sedis</taxon>
        <taxon>Mucoromycota</taxon>
        <taxon>Glomeromycotina</taxon>
        <taxon>Glomeromycetes</taxon>
        <taxon>Glomerales</taxon>
        <taxon>Glomeraceae</taxon>
        <taxon>Rhizophagus</taxon>
    </lineage>
</organism>
<dbReference type="InterPro" id="IPR036477">
    <property type="entry name" value="Formyl_transf_N_sf"/>
</dbReference>
<dbReference type="NCBIfam" id="TIGR00639">
    <property type="entry name" value="PurN"/>
    <property type="match status" value="1"/>
</dbReference>
<dbReference type="FunFam" id="3.40.50.170:FF:000009">
    <property type="entry name" value="Phosphoribosylglycinamide formyltransferase (Eurofung)"/>
    <property type="match status" value="1"/>
</dbReference>
<gene>
    <name evidence="12" type="ORF">RirG_081820</name>
</gene>
<evidence type="ECO:0000256" key="7">
    <source>
        <dbReference type="ARBA" id="ARBA00041324"/>
    </source>
</evidence>
<dbReference type="CDD" id="cd08645">
    <property type="entry name" value="FMT_core_GART"/>
    <property type="match status" value="1"/>
</dbReference>
<dbReference type="EC" id="2.1.2.2" evidence="2"/>
<dbReference type="SMR" id="A0A015MWF0"/>
<keyword evidence="4 12" id="KW-0808">Transferase</keyword>
<keyword evidence="10" id="KW-0472">Membrane</keyword>
<evidence type="ECO:0000256" key="1">
    <source>
        <dbReference type="ARBA" id="ARBA00005054"/>
    </source>
</evidence>
<dbReference type="EMBL" id="JEMT01016266">
    <property type="protein sequence ID" value="EXX71083.1"/>
    <property type="molecule type" value="Genomic_DNA"/>
</dbReference>
<evidence type="ECO:0000256" key="9">
    <source>
        <dbReference type="ARBA" id="ARBA00047664"/>
    </source>
</evidence>
<evidence type="ECO:0000256" key="2">
    <source>
        <dbReference type="ARBA" id="ARBA00012254"/>
    </source>
</evidence>
<evidence type="ECO:0000256" key="10">
    <source>
        <dbReference type="SAM" id="Phobius"/>
    </source>
</evidence>
<comment type="similarity">
    <text evidence="6">Belongs to the GART family.</text>
</comment>
<reference evidence="12 13" key="1">
    <citation type="submission" date="2014-02" db="EMBL/GenBank/DDBJ databases">
        <title>Single nucleus genome sequencing reveals high similarity among nuclei of an endomycorrhizal fungus.</title>
        <authorList>
            <person name="Lin K."/>
            <person name="Geurts R."/>
            <person name="Zhang Z."/>
            <person name="Limpens E."/>
            <person name="Saunders D.G."/>
            <person name="Mu D."/>
            <person name="Pang E."/>
            <person name="Cao H."/>
            <person name="Cha H."/>
            <person name="Lin T."/>
            <person name="Zhou Q."/>
            <person name="Shang Y."/>
            <person name="Li Y."/>
            <person name="Ivanov S."/>
            <person name="Sharma T."/>
            <person name="Velzen R.V."/>
            <person name="Ruijter N.D."/>
            <person name="Aanen D.K."/>
            <person name="Win J."/>
            <person name="Kamoun S."/>
            <person name="Bisseling T."/>
            <person name="Huang S."/>
        </authorList>
    </citation>
    <scope>NUCLEOTIDE SEQUENCE [LARGE SCALE GENOMIC DNA]</scope>
    <source>
        <strain evidence="13">DAOM197198w</strain>
    </source>
</reference>
<dbReference type="SUPFAM" id="SSF53328">
    <property type="entry name" value="Formyltransferase"/>
    <property type="match status" value="1"/>
</dbReference>
<dbReference type="PANTHER" id="PTHR43369:SF2">
    <property type="entry name" value="PHOSPHORIBOSYLGLYCINAMIDE FORMYLTRANSFERASE"/>
    <property type="match status" value="1"/>
</dbReference>
<dbReference type="AlphaFoldDB" id="A0A015MWF0"/>
<dbReference type="HAMAP" id="MF_01930">
    <property type="entry name" value="PurN"/>
    <property type="match status" value="1"/>
</dbReference>
<keyword evidence="13" id="KW-1185">Reference proteome</keyword>
<evidence type="ECO:0000256" key="4">
    <source>
        <dbReference type="ARBA" id="ARBA00022679"/>
    </source>
</evidence>
<dbReference type="OMA" id="HYVDEGM"/>
<accession>A0A015MWF0</accession>
<dbReference type="GO" id="GO:0005737">
    <property type="term" value="C:cytoplasm"/>
    <property type="evidence" value="ECO:0007669"/>
    <property type="project" value="TreeGrafter"/>
</dbReference>
<keyword evidence="5" id="KW-0658">Purine biosynthesis</keyword>
<sequence length="225" mass="25530">MISKKFYLFVFLSILLLLFLFKKNMSPRIVVLISGNGSNLQAIIDAINSKTLNGQIVLVVSNKDSAYGLTRATQAEIPTLIFPLKPYKDLGKTRIEYDIDLAKKIKEYNPNLIVLAGWMHILSEEFLNLFKDINIINLHPALPNQFDGADSIKRAYEAFKKGEITKTGVMVHKVIPDVDKGEPLLIEEVSIFETDSLNDLETRIHTVEHRLIVQCVKKILDELNH</sequence>
<dbReference type="PANTHER" id="PTHR43369">
    <property type="entry name" value="PHOSPHORIBOSYLGLYCINAMIDE FORMYLTRANSFERASE"/>
    <property type="match status" value="1"/>
</dbReference>
<evidence type="ECO:0000256" key="8">
    <source>
        <dbReference type="ARBA" id="ARBA00041682"/>
    </source>
</evidence>